<dbReference type="GO" id="GO:0007165">
    <property type="term" value="P:signal transduction"/>
    <property type="evidence" value="ECO:0007669"/>
    <property type="project" value="InterPro"/>
</dbReference>
<evidence type="ECO:0000313" key="3">
    <source>
        <dbReference type="Proteomes" id="UP000683360"/>
    </source>
</evidence>
<dbReference type="Proteomes" id="UP000683360">
    <property type="component" value="Unassembled WGS sequence"/>
</dbReference>
<dbReference type="PANTHER" id="PTHR15077:SF9">
    <property type="entry name" value="C-TERMINAL OF ROC (COR) DOMAIN-CONTAINING PROTEIN"/>
    <property type="match status" value="1"/>
</dbReference>
<name>A0A8S3ULK5_MYTED</name>
<evidence type="ECO:0000313" key="2">
    <source>
        <dbReference type="EMBL" id="CAG2242052.1"/>
    </source>
</evidence>
<reference evidence="2" key="1">
    <citation type="submission" date="2021-03" db="EMBL/GenBank/DDBJ databases">
        <authorList>
            <person name="Bekaert M."/>
        </authorList>
    </citation>
    <scope>NUCLEOTIDE SEQUENCE</scope>
</reference>
<dbReference type="InterPro" id="IPR011029">
    <property type="entry name" value="DEATH-like_dom_sf"/>
</dbReference>
<protein>
    <recommendedName>
        <fullName evidence="1">Death domain-containing protein</fullName>
    </recommendedName>
</protein>
<proteinExistence type="predicted"/>
<keyword evidence="3" id="KW-1185">Reference proteome</keyword>
<dbReference type="AlphaFoldDB" id="A0A8S3ULK5"/>
<dbReference type="OrthoDB" id="10024774at2759"/>
<dbReference type="InterPro" id="IPR016729">
    <property type="entry name" value="FADD"/>
</dbReference>
<dbReference type="InterPro" id="IPR000488">
    <property type="entry name" value="Death_dom"/>
</dbReference>
<accession>A0A8S3ULK5</accession>
<dbReference type="PROSITE" id="PS50017">
    <property type="entry name" value="DEATH_DOMAIN"/>
    <property type="match status" value="2"/>
</dbReference>
<feature type="domain" description="Death" evidence="1">
    <location>
        <begin position="139"/>
        <end position="220"/>
    </location>
</feature>
<dbReference type="SUPFAM" id="SSF47986">
    <property type="entry name" value="DEATH domain"/>
    <property type="match status" value="2"/>
</dbReference>
<evidence type="ECO:0000259" key="1">
    <source>
        <dbReference type="PROSITE" id="PS50017"/>
    </source>
</evidence>
<organism evidence="2 3">
    <name type="scientific">Mytilus edulis</name>
    <name type="common">Blue mussel</name>
    <dbReference type="NCBI Taxonomy" id="6550"/>
    <lineage>
        <taxon>Eukaryota</taxon>
        <taxon>Metazoa</taxon>
        <taxon>Spiralia</taxon>
        <taxon>Lophotrochozoa</taxon>
        <taxon>Mollusca</taxon>
        <taxon>Bivalvia</taxon>
        <taxon>Autobranchia</taxon>
        <taxon>Pteriomorphia</taxon>
        <taxon>Mytilida</taxon>
        <taxon>Mytiloidea</taxon>
        <taxon>Mytilidae</taxon>
        <taxon>Mytilinae</taxon>
        <taxon>Mytilus</taxon>
    </lineage>
</organism>
<dbReference type="Pfam" id="PF00531">
    <property type="entry name" value="Death"/>
    <property type="match status" value="1"/>
</dbReference>
<dbReference type="Gene3D" id="1.10.533.10">
    <property type="entry name" value="Death Domain, Fas"/>
    <property type="match status" value="2"/>
</dbReference>
<gene>
    <name evidence="2" type="ORF">MEDL_54244</name>
</gene>
<sequence length="324" mass="37558">MEAKQKGAEQTYDGLLSENASLKTVIECLNEQYKEKKLAASECDYLKRKFKLTEADGHDRLKKTDHHLREQLHKAKEETQALLNINLKTKEMTKGLFECDVGESWLDPRCNSSLHVELRCKYSSCDASDRAQCKSAKQIAHELGSDWKDLLLHLDMKHNQIQVIEGNYQRDIHRQAFEALISWRDTQTSTEPALKSVERLKQASSSIDRKDIVDLIESVLKELLTDKTLKEIAYRLSKNWQTAFLDLGMKYTDVVMIERDYCSDLLQQAFEALILWRNVHSKKLSHHEMLIQLKNVAHNIQTRAVIELIDKIETGRKTPFISKF</sequence>
<dbReference type="PANTHER" id="PTHR15077">
    <property type="entry name" value="FAS-ASSOCIATING DEATH DOMAIN-CONTAINING PROTEIN FADD"/>
    <property type="match status" value="1"/>
</dbReference>
<dbReference type="CDD" id="cd01670">
    <property type="entry name" value="Death"/>
    <property type="match status" value="1"/>
</dbReference>
<dbReference type="EMBL" id="CAJPWZ010002619">
    <property type="protein sequence ID" value="CAG2242052.1"/>
    <property type="molecule type" value="Genomic_DNA"/>
</dbReference>
<comment type="caution">
    <text evidence="2">The sequence shown here is derived from an EMBL/GenBank/DDBJ whole genome shotgun (WGS) entry which is preliminary data.</text>
</comment>
<feature type="domain" description="Death" evidence="1">
    <location>
        <begin position="225"/>
        <end position="296"/>
    </location>
</feature>